<evidence type="ECO:0000313" key="2">
    <source>
        <dbReference type="Proteomes" id="UP000651475"/>
    </source>
</evidence>
<sequence>MDLKNVIDKGSCPIINSIIFANGDLYVLDVFAMNISVLCKSYIDSYFDFNSIDDVSHFDVCCSCETDLYEVCGGDGSFGSDGTIYVIDKKTNSPVWFLFLDCINPIEKIKIIDGVIYAYNNNGCLLISIASPLNNIKFIEEDNNIGNNHLNC</sequence>
<name>A0ABR7DNX3_9BACT</name>
<organism evidence="1 2">
    <name type="scientific">Parabacteroides hominis</name>
    <dbReference type="NCBI Taxonomy" id="2763057"/>
    <lineage>
        <taxon>Bacteria</taxon>
        <taxon>Pseudomonadati</taxon>
        <taxon>Bacteroidota</taxon>
        <taxon>Bacteroidia</taxon>
        <taxon>Bacteroidales</taxon>
        <taxon>Tannerellaceae</taxon>
        <taxon>Parabacteroides</taxon>
    </lineage>
</organism>
<keyword evidence="2" id="KW-1185">Reference proteome</keyword>
<accession>A0ABR7DNX3</accession>
<reference evidence="1 2" key="1">
    <citation type="submission" date="2020-08" db="EMBL/GenBank/DDBJ databases">
        <title>Genome public.</title>
        <authorList>
            <person name="Liu C."/>
            <person name="Sun Q."/>
        </authorList>
    </citation>
    <scope>NUCLEOTIDE SEQUENCE [LARGE SCALE GENOMIC DNA]</scope>
    <source>
        <strain evidence="1 2">NSJ-79</strain>
    </source>
</reference>
<dbReference type="EMBL" id="JACOOJ010000015">
    <property type="protein sequence ID" value="MBC5633120.1"/>
    <property type="molecule type" value="Genomic_DNA"/>
</dbReference>
<evidence type="ECO:0000313" key="1">
    <source>
        <dbReference type="EMBL" id="MBC5633120.1"/>
    </source>
</evidence>
<protein>
    <submittedName>
        <fullName evidence="1">Uncharacterized protein</fullName>
    </submittedName>
</protein>
<comment type="caution">
    <text evidence="1">The sequence shown here is derived from an EMBL/GenBank/DDBJ whole genome shotgun (WGS) entry which is preliminary data.</text>
</comment>
<gene>
    <name evidence="1" type="ORF">H8S65_10100</name>
</gene>
<proteinExistence type="predicted"/>
<dbReference type="RefSeq" id="WP_186929870.1">
    <property type="nucleotide sequence ID" value="NZ_JACOOJ010000015.1"/>
</dbReference>
<dbReference type="Proteomes" id="UP000651475">
    <property type="component" value="Unassembled WGS sequence"/>
</dbReference>